<dbReference type="InterPro" id="IPR029065">
    <property type="entry name" value="Enolase_C-like"/>
</dbReference>
<keyword evidence="4" id="KW-0456">Lyase</keyword>
<dbReference type="GO" id="GO:0016854">
    <property type="term" value="F:racemase and epimerase activity"/>
    <property type="evidence" value="ECO:0007669"/>
    <property type="project" value="UniProtKB-ARBA"/>
</dbReference>
<dbReference type="InterPro" id="IPR010197">
    <property type="entry name" value="OSBS/NAAAR"/>
</dbReference>
<dbReference type="CDD" id="cd03317">
    <property type="entry name" value="NAAAR"/>
    <property type="match status" value="1"/>
</dbReference>
<dbReference type="Pfam" id="PF13378">
    <property type="entry name" value="MR_MLE_C"/>
    <property type="match status" value="1"/>
</dbReference>
<evidence type="ECO:0000313" key="7">
    <source>
        <dbReference type="EMBL" id="CAB4582890.1"/>
    </source>
</evidence>
<dbReference type="GO" id="GO:0043748">
    <property type="term" value="F:O-succinylbenzoate synthase activity"/>
    <property type="evidence" value="ECO:0007669"/>
    <property type="project" value="UniProtKB-EC"/>
</dbReference>
<dbReference type="SUPFAM" id="SSF54826">
    <property type="entry name" value="Enolase N-terminal domain-like"/>
    <property type="match status" value="1"/>
</dbReference>
<evidence type="ECO:0000256" key="4">
    <source>
        <dbReference type="ARBA" id="ARBA00023239"/>
    </source>
</evidence>
<dbReference type="InterPro" id="IPR036849">
    <property type="entry name" value="Enolase-like_C_sf"/>
</dbReference>
<dbReference type="Gene3D" id="3.30.390.10">
    <property type="entry name" value="Enolase-like, N-terminal domain"/>
    <property type="match status" value="1"/>
</dbReference>
<name>A0A6J6F1X3_9ZZZZ</name>
<feature type="domain" description="Mandelate racemase/muconate lactonizing enzyme C-terminal" evidence="6">
    <location>
        <begin position="144"/>
        <end position="237"/>
    </location>
</feature>
<dbReference type="Gene3D" id="3.20.20.120">
    <property type="entry name" value="Enolase-like C-terminal domain"/>
    <property type="match status" value="1"/>
</dbReference>
<gene>
    <name evidence="7" type="ORF">UFOPK1493_03204</name>
</gene>
<dbReference type="GO" id="GO:0046872">
    <property type="term" value="F:metal ion binding"/>
    <property type="evidence" value="ECO:0007669"/>
    <property type="project" value="UniProtKB-KW"/>
</dbReference>
<dbReference type="InterPro" id="IPR013341">
    <property type="entry name" value="Mandelate_racemase_N_dom"/>
</dbReference>
<dbReference type="SFLD" id="SFLDF00009">
    <property type="entry name" value="o-succinylbenzoate_synthase"/>
    <property type="match status" value="1"/>
</dbReference>
<evidence type="ECO:0000256" key="3">
    <source>
        <dbReference type="ARBA" id="ARBA00022842"/>
    </source>
</evidence>
<dbReference type="NCBIfam" id="TIGR01928">
    <property type="entry name" value="menC_lowGC_arch"/>
    <property type="match status" value="1"/>
</dbReference>
<dbReference type="SMART" id="SM00922">
    <property type="entry name" value="MR_MLE"/>
    <property type="match status" value="1"/>
</dbReference>
<dbReference type="EC" id="4.2.1.113" evidence="5"/>
<reference evidence="7" key="1">
    <citation type="submission" date="2020-05" db="EMBL/GenBank/DDBJ databases">
        <authorList>
            <person name="Chiriac C."/>
            <person name="Salcher M."/>
            <person name="Ghai R."/>
            <person name="Kavagutti S V."/>
        </authorList>
    </citation>
    <scope>NUCLEOTIDE SEQUENCE</scope>
</reference>
<dbReference type="EMBL" id="CAEZSR010000165">
    <property type="protein sequence ID" value="CAB4582890.1"/>
    <property type="molecule type" value="Genomic_DNA"/>
</dbReference>
<protein>
    <recommendedName>
        <fullName evidence="5">o-succinylbenzoate synthase</fullName>
        <ecNumber evidence="5">4.2.1.113</ecNumber>
    </recommendedName>
</protein>
<dbReference type="PANTHER" id="PTHR48073">
    <property type="entry name" value="O-SUCCINYLBENZOATE SYNTHASE-RELATED"/>
    <property type="match status" value="1"/>
</dbReference>
<evidence type="ECO:0000256" key="1">
    <source>
        <dbReference type="ARBA" id="ARBA00001968"/>
    </source>
</evidence>
<evidence type="ECO:0000259" key="6">
    <source>
        <dbReference type="SMART" id="SM00922"/>
    </source>
</evidence>
<dbReference type="InterPro" id="IPR013342">
    <property type="entry name" value="Mandelate_racemase_C"/>
</dbReference>
<keyword evidence="2" id="KW-0479">Metal-binding</keyword>
<dbReference type="SFLD" id="SFLDS00001">
    <property type="entry name" value="Enolase"/>
    <property type="match status" value="1"/>
</dbReference>
<accession>A0A6J6F1X3</accession>
<evidence type="ECO:0000256" key="5">
    <source>
        <dbReference type="ARBA" id="ARBA00029491"/>
    </source>
</evidence>
<keyword evidence="3" id="KW-0460">Magnesium</keyword>
<dbReference type="AlphaFoldDB" id="A0A6J6F1X3"/>
<dbReference type="InterPro" id="IPR029017">
    <property type="entry name" value="Enolase-like_N"/>
</dbReference>
<proteinExistence type="predicted"/>
<sequence>MPLQLRHLEFRRIALDLVTPFRTSFGVETRRDVLLLRVETDHGDGWGECVALQEPRYSPEFVDGAQLVVRDHLWPALTGGGPLTAAEVAHRLAPFKGHQMAKAALEMAVLDAELRAAGRRLHDLLGAERERVPSGVSVGIFDTLDELLAQVQGYVDEGYARIKLKIEPGWDLEPVRLVRELVGDDMGLQVDANTAYERSDIEHLCRLDEFGLLLIEQPLPEEDVVGHARLARASSTPVCLDESIVSLQTAADAIELGAAEVVNIKPGRVGGYLEARRIHDLCVDRGVPVWCGGMLETGIGRAANAALAALPGFTLPGDISASTRFYRRDIVRDPITVTDGHVAVPTAPGLGFELDVAFLDEITTASVTI</sequence>
<evidence type="ECO:0000256" key="2">
    <source>
        <dbReference type="ARBA" id="ARBA00022723"/>
    </source>
</evidence>
<dbReference type="Pfam" id="PF02746">
    <property type="entry name" value="MR_MLE_N"/>
    <property type="match status" value="1"/>
</dbReference>
<dbReference type="PANTHER" id="PTHR48073:SF5">
    <property type="entry name" value="O-SUCCINYLBENZOATE SYNTHASE"/>
    <property type="match status" value="1"/>
</dbReference>
<dbReference type="SUPFAM" id="SSF51604">
    <property type="entry name" value="Enolase C-terminal domain-like"/>
    <property type="match status" value="1"/>
</dbReference>
<dbReference type="GO" id="GO:0009234">
    <property type="term" value="P:menaquinone biosynthetic process"/>
    <property type="evidence" value="ECO:0007669"/>
    <property type="project" value="InterPro"/>
</dbReference>
<dbReference type="SFLD" id="SFLDG00180">
    <property type="entry name" value="muconate_cycloisomerase"/>
    <property type="match status" value="1"/>
</dbReference>
<organism evidence="7">
    <name type="scientific">freshwater metagenome</name>
    <dbReference type="NCBI Taxonomy" id="449393"/>
    <lineage>
        <taxon>unclassified sequences</taxon>
        <taxon>metagenomes</taxon>
        <taxon>ecological metagenomes</taxon>
    </lineage>
</organism>
<comment type="cofactor">
    <cofactor evidence="1">
        <name>a divalent metal cation</name>
        <dbReference type="ChEBI" id="CHEBI:60240"/>
    </cofactor>
</comment>